<name>A0A9X0W722_9GAMM</name>
<dbReference type="EMBL" id="NRRY01000006">
    <property type="protein sequence ID" value="MBK1617990.1"/>
    <property type="molecule type" value="Genomic_DNA"/>
</dbReference>
<dbReference type="SUPFAM" id="SSF101322">
    <property type="entry name" value="YcfC-like"/>
    <property type="match status" value="1"/>
</dbReference>
<keyword evidence="1 4" id="KW-1003">Cell membrane</keyword>
<evidence type="ECO:0000313" key="5">
    <source>
        <dbReference type="EMBL" id="MBK1617990.1"/>
    </source>
</evidence>
<dbReference type="InterPro" id="IPR007451">
    <property type="entry name" value="HflD"/>
</dbReference>
<organism evidence="5 6">
    <name type="scientific">Lamprobacter modestohalophilus</name>
    <dbReference type="NCBI Taxonomy" id="1064514"/>
    <lineage>
        <taxon>Bacteria</taxon>
        <taxon>Pseudomonadati</taxon>
        <taxon>Pseudomonadota</taxon>
        <taxon>Gammaproteobacteria</taxon>
        <taxon>Chromatiales</taxon>
        <taxon>Chromatiaceae</taxon>
        <taxon>Lamprobacter</taxon>
    </lineage>
</organism>
<evidence type="ECO:0000256" key="3">
    <source>
        <dbReference type="ARBA" id="ARBA00023136"/>
    </source>
</evidence>
<dbReference type="HAMAP" id="MF_00695">
    <property type="entry name" value="HflD_protein"/>
    <property type="match status" value="1"/>
</dbReference>
<dbReference type="NCBIfam" id="NF001246">
    <property type="entry name" value="PRK00218.1-2"/>
    <property type="match status" value="1"/>
</dbReference>
<protein>
    <recommendedName>
        <fullName evidence="4">High frequency lysogenization protein HflD homolog</fullName>
    </recommendedName>
</protein>
<evidence type="ECO:0000256" key="1">
    <source>
        <dbReference type="ARBA" id="ARBA00022475"/>
    </source>
</evidence>
<dbReference type="PANTHER" id="PTHR38100:SF1">
    <property type="entry name" value="HIGH FREQUENCY LYSOGENIZATION PROTEIN HFLD"/>
    <property type="match status" value="1"/>
</dbReference>
<dbReference type="RefSeq" id="WP_200240440.1">
    <property type="nucleotide sequence ID" value="NZ_NRRY01000006.1"/>
</dbReference>
<dbReference type="InterPro" id="IPR035932">
    <property type="entry name" value="HflD-like_sf"/>
</dbReference>
<dbReference type="AlphaFoldDB" id="A0A9X0W722"/>
<comment type="caution">
    <text evidence="5">The sequence shown here is derived from an EMBL/GenBank/DDBJ whole genome shotgun (WGS) entry which is preliminary data.</text>
</comment>
<keyword evidence="6" id="KW-1185">Reference proteome</keyword>
<accession>A0A9X0W722</accession>
<dbReference type="Pfam" id="PF04356">
    <property type="entry name" value="DUF489"/>
    <property type="match status" value="1"/>
</dbReference>
<proteinExistence type="inferred from homology"/>
<dbReference type="Proteomes" id="UP001138768">
    <property type="component" value="Unassembled WGS sequence"/>
</dbReference>
<dbReference type="GO" id="GO:0005886">
    <property type="term" value="C:plasma membrane"/>
    <property type="evidence" value="ECO:0007669"/>
    <property type="project" value="UniProtKB-SubCell"/>
</dbReference>
<comment type="similarity">
    <text evidence="4">Belongs to the HflD family.</text>
</comment>
<sequence length="213" mass="23477">MPYSDQDRIIALAGLHQAAHCVLRIANRGSVDIDQMEPCLYSLFQVDADDVPAVYGEPGAVATGARQIIAQLTGQPERNMEMTRYVITLLKHERTLAGRGDMLAAIGEGIEASREARGDAPLIDRDVIARFASLYSATISKLEPRIIVRGNPLYLQNEENQERIRALLLAGIRSAILWRQCGGRRMQILLGRRKLLDAARAYLSPTASAQQPS</sequence>
<dbReference type="Gene3D" id="1.10.3890.10">
    <property type="entry name" value="HflD-like"/>
    <property type="match status" value="1"/>
</dbReference>
<dbReference type="PANTHER" id="PTHR38100">
    <property type="entry name" value="HIGH FREQUENCY LYSOGENIZATION PROTEIN HFLD"/>
    <property type="match status" value="1"/>
</dbReference>
<evidence type="ECO:0000256" key="4">
    <source>
        <dbReference type="HAMAP-Rule" id="MF_00695"/>
    </source>
</evidence>
<keyword evidence="3 4" id="KW-0472">Membrane</keyword>
<keyword evidence="2 4" id="KW-0963">Cytoplasm</keyword>
<gene>
    <name evidence="4" type="primary">hflD</name>
    <name evidence="5" type="ORF">CKO42_05890</name>
</gene>
<evidence type="ECO:0000313" key="6">
    <source>
        <dbReference type="Proteomes" id="UP001138768"/>
    </source>
</evidence>
<comment type="subcellular location">
    <subcellularLocation>
        <location evidence="4">Cytoplasm</location>
    </subcellularLocation>
    <subcellularLocation>
        <location evidence="4">Cell membrane</location>
        <topology evidence="4">Peripheral membrane protein</topology>
        <orientation evidence="4">Cytoplasmic side</orientation>
    </subcellularLocation>
</comment>
<dbReference type="GO" id="GO:0005737">
    <property type="term" value="C:cytoplasm"/>
    <property type="evidence" value="ECO:0007669"/>
    <property type="project" value="UniProtKB-SubCell"/>
</dbReference>
<evidence type="ECO:0000256" key="2">
    <source>
        <dbReference type="ARBA" id="ARBA00022490"/>
    </source>
</evidence>
<reference evidence="5 6" key="1">
    <citation type="journal article" date="2020" name="Microorganisms">
        <title>Osmotic Adaptation and Compatible Solute Biosynthesis of Phototrophic Bacteria as Revealed from Genome Analyses.</title>
        <authorList>
            <person name="Imhoff J.F."/>
            <person name="Rahn T."/>
            <person name="Kunzel S."/>
            <person name="Keller A."/>
            <person name="Neulinger S.C."/>
        </authorList>
    </citation>
    <scope>NUCLEOTIDE SEQUENCE [LARGE SCALE GENOMIC DNA]</scope>
    <source>
        <strain evidence="5 6">DSM 25653</strain>
    </source>
</reference>